<feature type="region of interest" description="Disordered" evidence="1">
    <location>
        <begin position="1"/>
        <end position="33"/>
    </location>
</feature>
<dbReference type="Proteomes" id="UP001564626">
    <property type="component" value="Unassembled WGS sequence"/>
</dbReference>
<dbReference type="EMBL" id="JBGEHV010000077">
    <property type="protein sequence ID" value="MEY8043099.1"/>
    <property type="molecule type" value="Genomic_DNA"/>
</dbReference>
<feature type="region of interest" description="Disordered" evidence="1">
    <location>
        <begin position="50"/>
        <end position="73"/>
    </location>
</feature>
<evidence type="ECO:0000313" key="2">
    <source>
        <dbReference type="EMBL" id="MEY8043099.1"/>
    </source>
</evidence>
<comment type="caution">
    <text evidence="2">The sequence shown here is derived from an EMBL/GenBank/DDBJ whole genome shotgun (WGS) entry which is preliminary data.</text>
</comment>
<reference evidence="2 3" key="1">
    <citation type="submission" date="2024-08" db="EMBL/GenBank/DDBJ databases">
        <title>Genome mining of Saccharopolyspora cebuensis PGLac3 from Nigerian medicinal plant.</title>
        <authorList>
            <person name="Ezeobiora C.E."/>
            <person name="Igbokwe N.H."/>
            <person name="Amin D.H."/>
            <person name="Mendie U.E."/>
        </authorList>
    </citation>
    <scope>NUCLEOTIDE SEQUENCE [LARGE SCALE GENOMIC DNA]</scope>
    <source>
        <strain evidence="2 3">PGLac3</strain>
    </source>
</reference>
<evidence type="ECO:0000313" key="3">
    <source>
        <dbReference type="Proteomes" id="UP001564626"/>
    </source>
</evidence>
<sequence>MGAAGGAHRLDPSSSATALRGRYRRLPADSGRTAVDPAAGVLVTERCARRPRRAGGGASSFADVSRLRPGVRQ</sequence>
<name>A0ABV4CPR8_9PSEU</name>
<keyword evidence="3" id="KW-1185">Reference proteome</keyword>
<evidence type="ECO:0000256" key="1">
    <source>
        <dbReference type="SAM" id="MobiDB-lite"/>
    </source>
</evidence>
<accession>A0ABV4CPR8</accession>
<gene>
    <name evidence="2" type="ORF">AB8O55_27135</name>
</gene>
<organism evidence="2 3">
    <name type="scientific">Saccharopolyspora cebuensis</name>
    <dbReference type="NCBI Taxonomy" id="418759"/>
    <lineage>
        <taxon>Bacteria</taxon>
        <taxon>Bacillati</taxon>
        <taxon>Actinomycetota</taxon>
        <taxon>Actinomycetes</taxon>
        <taxon>Pseudonocardiales</taxon>
        <taxon>Pseudonocardiaceae</taxon>
        <taxon>Saccharopolyspora</taxon>
    </lineage>
</organism>
<protein>
    <submittedName>
        <fullName evidence="2">Uncharacterized protein</fullName>
    </submittedName>
</protein>
<proteinExistence type="predicted"/>